<organism evidence="1">
    <name type="scientific">viral metagenome</name>
    <dbReference type="NCBI Taxonomy" id="1070528"/>
    <lineage>
        <taxon>unclassified sequences</taxon>
        <taxon>metagenomes</taxon>
        <taxon>organismal metagenomes</taxon>
    </lineage>
</organism>
<reference evidence="1" key="1">
    <citation type="journal article" date="2020" name="Nature">
        <title>Giant virus diversity and host interactions through global metagenomics.</title>
        <authorList>
            <person name="Schulz F."/>
            <person name="Roux S."/>
            <person name="Paez-Espino D."/>
            <person name="Jungbluth S."/>
            <person name="Walsh D.A."/>
            <person name="Denef V.J."/>
            <person name="McMahon K.D."/>
            <person name="Konstantinidis K.T."/>
            <person name="Eloe-Fadrosh E.A."/>
            <person name="Kyrpides N.C."/>
            <person name="Woyke T."/>
        </authorList>
    </citation>
    <scope>NUCLEOTIDE SEQUENCE</scope>
    <source>
        <strain evidence="1">GVMAG-S-1064190-84</strain>
    </source>
</reference>
<evidence type="ECO:0000313" key="1">
    <source>
        <dbReference type="EMBL" id="QHU09029.1"/>
    </source>
</evidence>
<protein>
    <submittedName>
        <fullName evidence="1">Uncharacterized protein</fullName>
    </submittedName>
</protein>
<accession>A0A6C0JU08</accession>
<dbReference type="EMBL" id="MN740701">
    <property type="protein sequence ID" value="QHU09029.1"/>
    <property type="molecule type" value="Genomic_DNA"/>
</dbReference>
<dbReference type="AlphaFoldDB" id="A0A6C0JU08"/>
<name>A0A6C0JU08_9ZZZZ</name>
<sequence length="138" mass="15681">MIVAKHLPIRATYEKTKEKLKRDTLQYGVALTSGYFVCKGAAEGVSAMLGTVSSLVYINTLSKKVDEIEKSSSPPFQLFVPLGTAIFEKLWNEAPFSFDFDYQATLFGFLVYKGALLNILYEIVRDMLIERENYDFKK</sequence>
<proteinExistence type="predicted"/>